<organism evidence="1 2">
    <name type="scientific">Ancylostoma ceylanicum</name>
    <dbReference type="NCBI Taxonomy" id="53326"/>
    <lineage>
        <taxon>Eukaryota</taxon>
        <taxon>Metazoa</taxon>
        <taxon>Ecdysozoa</taxon>
        <taxon>Nematoda</taxon>
        <taxon>Chromadorea</taxon>
        <taxon>Rhabditida</taxon>
        <taxon>Rhabditina</taxon>
        <taxon>Rhabditomorpha</taxon>
        <taxon>Strongyloidea</taxon>
        <taxon>Ancylostomatidae</taxon>
        <taxon>Ancylostomatinae</taxon>
        <taxon>Ancylostoma</taxon>
    </lineage>
</organism>
<name>A0A016TYW4_9BILA</name>
<accession>A0A016TYW4</accession>
<dbReference type="PANTHER" id="PTHR22898">
    <property type="entry name" value="UNCHARACTERIZED GLYCOSOL TRANSFERASE-RELATED"/>
    <property type="match status" value="1"/>
</dbReference>
<dbReference type="EMBL" id="JARK01001404">
    <property type="protein sequence ID" value="EYC08000.1"/>
    <property type="molecule type" value="Genomic_DNA"/>
</dbReference>
<sequence>MSLLWKRAFIAAILLENVALLIYFSSSVLFKFENKEERFVGFRPNLGRLGNQLFHLCTGYGIARRMGRTHYFKYDTLNRNVTMAWIRKAVQIFPNLASSFVFAPEGANETRIDFASTCCEYIDPQRFSSYTAKYLFLKFQYGQNPLYFTEYLSEIRQLLEFSPSVQREGAYILDALKM</sequence>
<keyword evidence="2" id="KW-1185">Reference proteome</keyword>
<dbReference type="InterPro" id="IPR052501">
    <property type="entry name" value="Alpha-1-2_FucT"/>
</dbReference>
<dbReference type="Proteomes" id="UP000024635">
    <property type="component" value="Unassembled WGS sequence"/>
</dbReference>
<proteinExistence type="predicted"/>
<reference evidence="2" key="1">
    <citation type="journal article" date="2015" name="Nat. Genet.">
        <title>The genome and transcriptome of the zoonotic hookworm Ancylostoma ceylanicum identify infection-specific gene families.</title>
        <authorList>
            <person name="Schwarz E.M."/>
            <person name="Hu Y."/>
            <person name="Antoshechkin I."/>
            <person name="Miller M.M."/>
            <person name="Sternberg P.W."/>
            <person name="Aroian R.V."/>
        </authorList>
    </citation>
    <scope>NUCLEOTIDE SEQUENCE</scope>
    <source>
        <strain evidence="2">HY135</strain>
    </source>
</reference>
<dbReference type="OrthoDB" id="5815225at2759"/>
<comment type="caution">
    <text evidence="1">The sequence shown here is derived from an EMBL/GenBank/DDBJ whole genome shotgun (WGS) entry which is preliminary data.</text>
</comment>
<protein>
    <submittedName>
        <fullName evidence="1">Uncharacterized protein</fullName>
    </submittedName>
</protein>
<evidence type="ECO:0000313" key="1">
    <source>
        <dbReference type="EMBL" id="EYC08000.1"/>
    </source>
</evidence>
<dbReference type="STRING" id="53326.A0A016TYW4"/>
<dbReference type="AlphaFoldDB" id="A0A016TYW4"/>
<dbReference type="PANTHER" id="PTHR22898:SF3">
    <property type="entry name" value="ALPHA-1,2-FUCOSYLTRANSFERASE-RELATED"/>
    <property type="match status" value="1"/>
</dbReference>
<gene>
    <name evidence="1" type="primary">Acey_s0068.g245</name>
    <name evidence="1" type="ORF">Y032_0068g245</name>
</gene>
<evidence type="ECO:0000313" key="2">
    <source>
        <dbReference type="Proteomes" id="UP000024635"/>
    </source>
</evidence>